<sequence>MKALPLFVVILLVASPVLAAANPGGVAGQATAIDGTTTAQVQPPANETIRVLDIEETSLVRSTVETEYVDLGPSLDFAALRTGGQIQTRASINRIESVGDDVSLRSQLILGELNRVEQRAIALQSDQQSAITQYNADELTARELLVEFARIDAEARDLNERRIALRELAAETPDFSVDSGRLAALERELDTFTGPVRAHAAEVLTGKADPTRFSVRTSQSGAVLSTITDDTYVREAYRGDLRDRDESGVSPTEALETVSANYPEVWESRATQNGADVVGAGNSYLVRITHDRGQLYAYVDSGSKNVFKESQTRPLDALSRGAPESEIKDGINLTVYRTYPGGPLRIQLNESATGDPINANVTIGVEASRESTLLGRTGPDGTIWTVSPSSPYTITVIRGNAAVVLTVSPTPIPELATNSTGSTNTTTDVQPTASPTTASATSPLTASTA</sequence>
<dbReference type="Pfam" id="PF23374">
    <property type="entry name" value="Fn3_arc"/>
    <property type="match status" value="1"/>
</dbReference>
<evidence type="ECO:0000256" key="1">
    <source>
        <dbReference type="SAM" id="MobiDB-lite"/>
    </source>
</evidence>
<feature type="domain" description="DUF7096" evidence="4">
    <location>
        <begin position="5"/>
        <end position="208"/>
    </location>
</feature>
<dbReference type="RefSeq" id="WP_151163896.1">
    <property type="nucleotide sequence ID" value="NZ_WKJO01000001.1"/>
</dbReference>
<feature type="domain" description="Fibronectin-III type-like" evidence="2">
    <location>
        <begin position="324"/>
        <end position="404"/>
    </location>
</feature>
<dbReference type="InterPro" id="IPR056397">
    <property type="entry name" value="Fn3_arc"/>
</dbReference>
<dbReference type="AlphaFoldDB" id="A0A6A8GD37"/>
<name>A0A6A8GD37_9EURY</name>
<comment type="caution">
    <text evidence="5">The sequence shown here is derived from an EMBL/GenBank/DDBJ whole genome shotgun (WGS) entry which is preliminary data.</text>
</comment>
<keyword evidence="6" id="KW-1185">Reference proteome</keyword>
<feature type="region of interest" description="Disordered" evidence="1">
    <location>
        <begin position="412"/>
        <end position="449"/>
    </location>
</feature>
<feature type="compositionally biased region" description="Low complexity" evidence="1">
    <location>
        <begin position="417"/>
        <end position="449"/>
    </location>
</feature>
<protein>
    <submittedName>
        <fullName evidence="5">Uncharacterized protein</fullName>
    </submittedName>
</protein>
<dbReference type="Pfam" id="PF23375">
    <property type="entry name" value="DUF7094"/>
    <property type="match status" value="1"/>
</dbReference>
<evidence type="ECO:0000313" key="5">
    <source>
        <dbReference type="EMBL" id="MRX21083.1"/>
    </source>
</evidence>
<dbReference type="Pfam" id="PF23379">
    <property type="entry name" value="DUF7096"/>
    <property type="match status" value="1"/>
</dbReference>
<accession>A0A6A8GD37</accession>
<dbReference type="EMBL" id="WKJO01000001">
    <property type="protein sequence ID" value="MRX21083.1"/>
    <property type="molecule type" value="Genomic_DNA"/>
</dbReference>
<evidence type="ECO:0000259" key="3">
    <source>
        <dbReference type="Pfam" id="PF23375"/>
    </source>
</evidence>
<organism evidence="5 6">
    <name type="scientific">Haloferax litoreum</name>
    <dbReference type="NCBI Taxonomy" id="2666140"/>
    <lineage>
        <taxon>Archaea</taxon>
        <taxon>Methanobacteriati</taxon>
        <taxon>Methanobacteriota</taxon>
        <taxon>Stenosarchaea group</taxon>
        <taxon>Halobacteria</taxon>
        <taxon>Halobacteriales</taxon>
        <taxon>Haloferacaceae</taxon>
        <taxon>Haloferax</taxon>
    </lineage>
</organism>
<evidence type="ECO:0000313" key="6">
    <source>
        <dbReference type="Proteomes" id="UP000439022"/>
    </source>
</evidence>
<evidence type="ECO:0000259" key="4">
    <source>
        <dbReference type="Pfam" id="PF23379"/>
    </source>
</evidence>
<gene>
    <name evidence="5" type="ORF">GJR96_03810</name>
</gene>
<feature type="domain" description="DUF7094" evidence="3">
    <location>
        <begin position="213"/>
        <end position="318"/>
    </location>
</feature>
<dbReference type="Proteomes" id="UP000439022">
    <property type="component" value="Unassembled WGS sequence"/>
</dbReference>
<evidence type="ECO:0000259" key="2">
    <source>
        <dbReference type="Pfam" id="PF23374"/>
    </source>
</evidence>
<dbReference type="InterPro" id="IPR055522">
    <property type="entry name" value="DUF7096"/>
</dbReference>
<proteinExistence type="predicted"/>
<dbReference type="InterPro" id="IPR055520">
    <property type="entry name" value="DUF7094"/>
</dbReference>
<reference evidence="5 6" key="1">
    <citation type="submission" date="2019-11" db="EMBL/GenBank/DDBJ databases">
        <title>Whole genome sequence of Haloferax sp. MBLA0076.</title>
        <authorList>
            <person name="Seo M.-J."/>
            <person name="Cho E.-S."/>
        </authorList>
    </citation>
    <scope>NUCLEOTIDE SEQUENCE [LARGE SCALE GENOMIC DNA]</scope>
    <source>
        <strain evidence="5 6">MBLA0076</strain>
    </source>
</reference>